<dbReference type="RefSeq" id="WP_229927092.1">
    <property type="nucleotide sequence ID" value="NZ_BNBO01000001.1"/>
</dbReference>
<keyword evidence="2" id="KW-1185">Reference proteome</keyword>
<evidence type="ECO:0000313" key="2">
    <source>
        <dbReference type="Proteomes" id="UP000617734"/>
    </source>
</evidence>
<evidence type="ECO:0008006" key="3">
    <source>
        <dbReference type="Google" id="ProtNLM"/>
    </source>
</evidence>
<name>A0A919FBX9_9ACTN</name>
<dbReference type="GeneID" id="95350946"/>
<dbReference type="EMBL" id="BNBO01000001">
    <property type="protein sequence ID" value="GHH59986.1"/>
    <property type="molecule type" value="Genomic_DNA"/>
</dbReference>
<reference evidence="1" key="2">
    <citation type="submission" date="2020-09" db="EMBL/GenBank/DDBJ databases">
        <authorList>
            <person name="Sun Q."/>
            <person name="Ohkuma M."/>
        </authorList>
    </citation>
    <scope>NUCLEOTIDE SEQUENCE</scope>
    <source>
        <strain evidence="1">JCM 4646</strain>
    </source>
</reference>
<proteinExistence type="predicted"/>
<dbReference type="AlphaFoldDB" id="A0A919FBX9"/>
<organism evidence="1 2">
    <name type="scientific">Kitasatospora indigofera</name>
    <dbReference type="NCBI Taxonomy" id="67307"/>
    <lineage>
        <taxon>Bacteria</taxon>
        <taxon>Bacillati</taxon>
        <taxon>Actinomycetota</taxon>
        <taxon>Actinomycetes</taxon>
        <taxon>Kitasatosporales</taxon>
        <taxon>Streptomycetaceae</taxon>
        <taxon>Kitasatospora</taxon>
    </lineage>
</organism>
<reference evidence="1" key="1">
    <citation type="journal article" date="2014" name="Int. J. Syst. Evol. Microbiol.">
        <title>Complete genome sequence of Corynebacterium casei LMG S-19264T (=DSM 44701T), isolated from a smear-ripened cheese.</title>
        <authorList>
            <consortium name="US DOE Joint Genome Institute (JGI-PGF)"/>
            <person name="Walter F."/>
            <person name="Albersmeier A."/>
            <person name="Kalinowski J."/>
            <person name="Ruckert C."/>
        </authorList>
    </citation>
    <scope>NUCLEOTIDE SEQUENCE</scope>
    <source>
        <strain evidence="1">JCM 4646</strain>
    </source>
</reference>
<sequence>MDIQQIADELLDSRDPRIKYVIANRRIATDRAWQWGPYDGANPHDKHVHLSVVADQLCDDPGEWALPLLNGGGGGGGGGAEDGTVEFVTWGQGVNIRQAPSLGAPVVTVLQGPTRVRVGCQTVGDTVTTAGHTNDAWSFVPALGGYISNIFIDHPAAWLPDVGQC</sequence>
<protein>
    <recommendedName>
        <fullName evidence="3">SH3 domain-containing protein</fullName>
    </recommendedName>
</protein>
<gene>
    <name evidence="1" type="ORF">GCM10018781_04130</name>
</gene>
<evidence type="ECO:0000313" key="1">
    <source>
        <dbReference type="EMBL" id="GHH59986.1"/>
    </source>
</evidence>
<accession>A0A919FBX9</accession>
<comment type="caution">
    <text evidence="1">The sequence shown here is derived from an EMBL/GenBank/DDBJ whole genome shotgun (WGS) entry which is preliminary data.</text>
</comment>
<dbReference type="Proteomes" id="UP000617734">
    <property type="component" value="Unassembled WGS sequence"/>
</dbReference>